<reference evidence="2 3" key="1">
    <citation type="journal article" date="2019" name="Nat. Ecol. Evol.">
        <title>Megaphylogeny resolves global patterns of mushroom evolution.</title>
        <authorList>
            <person name="Varga T."/>
            <person name="Krizsan K."/>
            <person name="Foldi C."/>
            <person name="Dima B."/>
            <person name="Sanchez-Garcia M."/>
            <person name="Sanchez-Ramirez S."/>
            <person name="Szollosi G.J."/>
            <person name="Szarkandi J.G."/>
            <person name="Papp V."/>
            <person name="Albert L."/>
            <person name="Andreopoulos W."/>
            <person name="Angelini C."/>
            <person name="Antonin V."/>
            <person name="Barry K.W."/>
            <person name="Bougher N.L."/>
            <person name="Buchanan P."/>
            <person name="Buyck B."/>
            <person name="Bense V."/>
            <person name="Catcheside P."/>
            <person name="Chovatia M."/>
            <person name="Cooper J."/>
            <person name="Damon W."/>
            <person name="Desjardin D."/>
            <person name="Finy P."/>
            <person name="Geml J."/>
            <person name="Haridas S."/>
            <person name="Hughes K."/>
            <person name="Justo A."/>
            <person name="Karasinski D."/>
            <person name="Kautmanova I."/>
            <person name="Kiss B."/>
            <person name="Kocsube S."/>
            <person name="Kotiranta H."/>
            <person name="LaButti K.M."/>
            <person name="Lechner B.E."/>
            <person name="Liimatainen K."/>
            <person name="Lipzen A."/>
            <person name="Lukacs Z."/>
            <person name="Mihaltcheva S."/>
            <person name="Morgado L.N."/>
            <person name="Niskanen T."/>
            <person name="Noordeloos M.E."/>
            <person name="Ohm R.A."/>
            <person name="Ortiz-Santana B."/>
            <person name="Ovrebo C."/>
            <person name="Racz N."/>
            <person name="Riley R."/>
            <person name="Savchenko A."/>
            <person name="Shiryaev A."/>
            <person name="Soop K."/>
            <person name="Spirin V."/>
            <person name="Szebenyi C."/>
            <person name="Tomsovsky M."/>
            <person name="Tulloss R.E."/>
            <person name="Uehling J."/>
            <person name="Grigoriev I.V."/>
            <person name="Vagvolgyi C."/>
            <person name="Papp T."/>
            <person name="Martin F.M."/>
            <person name="Miettinen O."/>
            <person name="Hibbett D.S."/>
            <person name="Nagy L.G."/>
        </authorList>
    </citation>
    <scope>NUCLEOTIDE SEQUENCE [LARGE SCALE GENOMIC DNA]</scope>
    <source>
        <strain evidence="2 3">CBS 962.96</strain>
    </source>
</reference>
<organism evidence="2 3">
    <name type="scientific">Dendrothele bispora (strain CBS 962.96)</name>
    <dbReference type="NCBI Taxonomy" id="1314807"/>
    <lineage>
        <taxon>Eukaryota</taxon>
        <taxon>Fungi</taxon>
        <taxon>Dikarya</taxon>
        <taxon>Basidiomycota</taxon>
        <taxon>Agaricomycotina</taxon>
        <taxon>Agaricomycetes</taxon>
        <taxon>Agaricomycetidae</taxon>
        <taxon>Agaricales</taxon>
        <taxon>Agaricales incertae sedis</taxon>
        <taxon>Dendrothele</taxon>
    </lineage>
</organism>
<dbReference type="Pfam" id="PF12697">
    <property type="entry name" value="Abhydrolase_6"/>
    <property type="match status" value="1"/>
</dbReference>
<accession>A0A4S8KWF8</accession>
<feature type="domain" description="AB hydrolase-1" evidence="1">
    <location>
        <begin position="57"/>
        <end position="344"/>
    </location>
</feature>
<dbReference type="InterPro" id="IPR000073">
    <property type="entry name" value="AB_hydrolase_1"/>
</dbReference>
<sequence>MHNVKLESESFVFDPRPNYPLVTTVKRYWISPPSLTTTSSPKDDGSTPNTTTTPITLIFAHGTGFHKEHWEPCLEDLYALISEQQRRQGQEGGGQELEIREAWSIDAPNHGDAAVLNEKDLEWGFEPIFRWEDYGRVIHAFLTGLGTGVDVDFTKHKLVGVGHSMGAIATLLSINFFPSITFSSIILVEPMLYGQHHLHLSAPTTTPPADTWSSKEEAYRLMKSRKAWKVWDDRVLRIYVDSGLRESRSLSSDSTSTSPGVGKERGVTLKCTRKQETASYNDGLSHSLIYRDFERYTKRVPIHLIYGEINDYVPWFVKEDIINNAAGGVHNFASFSRVPYAGHLVSPFSCHQGGLGSFCAIHSLHLAFLHPFEMLFPWLFYAVVP</sequence>
<name>A0A4S8KWF8_DENBC</name>
<keyword evidence="3" id="KW-1185">Reference proteome</keyword>
<evidence type="ECO:0000313" key="2">
    <source>
        <dbReference type="EMBL" id="THU80153.1"/>
    </source>
</evidence>
<dbReference type="EMBL" id="ML179935">
    <property type="protein sequence ID" value="THU80153.1"/>
    <property type="molecule type" value="Genomic_DNA"/>
</dbReference>
<proteinExistence type="predicted"/>
<dbReference type="Gene3D" id="3.40.50.1820">
    <property type="entry name" value="alpha/beta hydrolase"/>
    <property type="match status" value="1"/>
</dbReference>
<dbReference type="OrthoDB" id="94039at2759"/>
<dbReference type="SUPFAM" id="SSF53474">
    <property type="entry name" value="alpha/beta-Hydrolases"/>
    <property type="match status" value="1"/>
</dbReference>
<protein>
    <recommendedName>
        <fullName evidence="1">AB hydrolase-1 domain-containing protein</fullName>
    </recommendedName>
</protein>
<gene>
    <name evidence="2" type="ORF">K435DRAFT_696294</name>
</gene>
<dbReference type="Proteomes" id="UP000297245">
    <property type="component" value="Unassembled WGS sequence"/>
</dbReference>
<dbReference type="InterPro" id="IPR029058">
    <property type="entry name" value="AB_hydrolase_fold"/>
</dbReference>
<dbReference type="AlphaFoldDB" id="A0A4S8KWF8"/>
<evidence type="ECO:0000313" key="3">
    <source>
        <dbReference type="Proteomes" id="UP000297245"/>
    </source>
</evidence>
<evidence type="ECO:0000259" key="1">
    <source>
        <dbReference type="Pfam" id="PF12697"/>
    </source>
</evidence>